<sequence length="393" mass="42682">MSAVEELRFVHFEDPHVFLEATKRFDDSFMRFCIGSLHEYLGSEPSDAAADPPAPVYLAAVYSGDELLITLSHNSTDFAWMLSIPTTAQQLLTGTDTPSGTTHGLLAPATSLLASSTLTHLSSNPFILDRIVGPDTVVEPFLTTWSALLLSLNIRVHIHSGGTAFNGSRVSYATRASLGPPPSASPAPSTPFPHPIVQASTADLETIAQLYTAFQADEPWHRTITRSAALACIEGPVKAGLVWYVPIDGPPGGAAGYVMLGRASPRTIAIRNVFVSRSHRRKGIAEAMVRGVTRYYLNAPPHGVRPLKEGPPAVGYKEEVHLNVSDESAERVYRRAGFLFPDRSGDVVVGGVDPVSGRKSWYSLARREIERVQEPLLHVLRVPRQLGDPRNHT</sequence>
<dbReference type="PROSITE" id="PS51186">
    <property type="entry name" value="GNAT"/>
    <property type="match status" value="1"/>
</dbReference>
<dbReference type="AlphaFoldDB" id="A0A5C2S5K4"/>
<feature type="domain" description="N-acetyltransferase" evidence="2">
    <location>
        <begin position="194"/>
        <end position="362"/>
    </location>
</feature>
<protein>
    <recommendedName>
        <fullName evidence="2">N-acetyltransferase domain-containing protein</fullName>
    </recommendedName>
</protein>
<dbReference type="CDD" id="cd04301">
    <property type="entry name" value="NAT_SF"/>
    <property type="match status" value="1"/>
</dbReference>
<gene>
    <name evidence="3" type="ORF">L227DRAFT_601997</name>
</gene>
<feature type="compositionally biased region" description="Pro residues" evidence="1">
    <location>
        <begin position="179"/>
        <end position="194"/>
    </location>
</feature>
<organism evidence="3 4">
    <name type="scientific">Lentinus tigrinus ALCF2SS1-6</name>
    <dbReference type="NCBI Taxonomy" id="1328759"/>
    <lineage>
        <taxon>Eukaryota</taxon>
        <taxon>Fungi</taxon>
        <taxon>Dikarya</taxon>
        <taxon>Basidiomycota</taxon>
        <taxon>Agaricomycotina</taxon>
        <taxon>Agaricomycetes</taxon>
        <taxon>Polyporales</taxon>
        <taxon>Polyporaceae</taxon>
        <taxon>Lentinus</taxon>
    </lineage>
</organism>
<evidence type="ECO:0000259" key="2">
    <source>
        <dbReference type="PROSITE" id="PS51186"/>
    </source>
</evidence>
<evidence type="ECO:0000313" key="3">
    <source>
        <dbReference type="EMBL" id="RPD58468.1"/>
    </source>
</evidence>
<feature type="region of interest" description="Disordered" evidence="1">
    <location>
        <begin position="176"/>
        <end position="195"/>
    </location>
</feature>
<dbReference type="InterPro" id="IPR016181">
    <property type="entry name" value="Acyl_CoA_acyltransferase"/>
</dbReference>
<proteinExistence type="predicted"/>
<dbReference type="Pfam" id="PF00583">
    <property type="entry name" value="Acetyltransf_1"/>
    <property type="match status" value="1"/>
</dbReference>
<reference evidence="3" key="1">
    <citation type="journal article" date="2018" name="Genome Biol. Evol.">
        <title>Genomics and development of Lentinus tigrinus, a white-rot wood-decaying mushroom with dimorphic fruiting bodies.</title>
        <authorList>
            <person name="Wu B."/>
            <person name="Xu Z."/>
            <person name="Knudson A."/>
            <person name="Carlson A."/>
            <person name="Chen N."/>
            <person name="Kovaka S."/>
            <person name="LaButti K."/>
            <person name="Lipzen A."/>
            <person name="Pennachio C."/>
            <person name="Riley R."/>
            <person name="Schakwitz W."/>
            <person name="Umezawa K."/>
            <person name="Ohm R.A."/>
            <person name="Grigoriev I.V."/>
            <person name="Nagy L.G."/>
            <person name="Gibbons J."/>
            <person name="Hibbett D."/>
        </authorList>
    </citation>
    <scope>NUCLEOTIDE SEQUENCE [LARGE SCALE GENOMIC DNA]</scope>
    <source>
        <strain evidence="3">ALCF2SS1-6</strain>
    </source>
</reference>
<dbReference type="SUPFAM" id="SSF55729">
    <property type="entry name" value="Acyl-CoA N-acyltransferases (Nat)"/>
    <property type="match status" value="1"/>
</dbReference>
<keyword evidence="4" id="KW-1185">Reference proteome</keyword>
<dbReference type="OrthoDB" id="2523549at2759"/>
<dbReference type="GO" id="GO:0016747">
    <property type="term" value="F:acyltransferase activity, transferring groups other than amino-acyl groups"/>
    <property type="evidence" value="ECO:0007669"/>
    <property type="project" value="InterPro"/>
</dbReference>
<accession>A0A5C2S5K4</accession>
<dbReference type="InterPro" id="IPR000182">
    <property type="entry name" value="GNAT_dom"/>
</dbReference>
<name>A0A5C2S5K4_9APHY</name>
<dbReference type="EMBL" id="ML122275">
    <property type="protein sequence ID" value="RPD58468.1"/>
    <property type="molecule type" value="Genomic_DNA"/>
</dbReference>
<dbReference type="Gene3D" id="3.40.630.30">
    <property type="match status" value="1"/>
</dbReference>
<evidence type="ECO:0000313" key="4">
    <source>
        <dbReference type="Proteomes" id="UP000313359"/>
    </source>
</evidence>
<evidence type="ECO:0000256" key="1">
    <source>
        <dbReference type="SAM" id="MobiDB-lite"/>
    </source>
</evidence>
<dbReference type="Proteomes" id="UP000313359">
    <property type="component" value="Unassembled WGS sequence"/>
</dbReference>